<keyword evidence="3" id="KW-1185">Reference proteome</keyword>
<evidence type="ECO:0000259" key="1">
    <source>
        <dbReference type="Pfam" id="PF02541"/>
    </source>
</evidence>
<dbReference type="Gene3D" id="3.30.420.40">
    <property type="match status" value="1"/>
</dbReference>
<protein>
    <submittedName>
        <fullName evidence="2">Ppx/GppA phosphatase</fullName>
    </submittedName>
</protein>
<reference evidence="2 3" key="1">
    <citation type="submission" date="2016-11" db="EMBL/GenBank/DDBJ databases">
        <authorList>
            <person name="Jaros S."/>
            <person name="Januszkiewicz K."/>
            <person name="Wedrychowicz H."/>
        </authorList>
    </citation>
    <scope>NUCLEOTIDE SEQUENCE [LARGE SCALE GENOMIC DNA]</scope>
    <source>
        <strain evidence="2 3">DSM 5091</strain>
    </source>
</reference>
<dbReference type="SUPFAM" id="SSF53067">
    <property type="entry name" value="Actin-like ATPase domain"/>
    <property type="match status" value="2"/>
</dbReference>
<name>A0A1M6B7N8_MALRU</name>
<dbReference type="STRING" id="1122189.SAMN02745165_00069"/>
<dbReference type="CDD" id="cd24054">
    <property type="entry name" value="ASKHA_NBD_AaPPX-GppA_MtPPX2-like"/>
    <property type="match status" value="1"/>
</dbReference>
<dbReference type="OrthoDB" id="9793035at2"/>
<evidence type="ECO:0000313" key="3">
    <source>
        <dbReference type="Proteomes" id="UP000184171"/>
    </source>
</evidence>
<dbReference type="PANTHER" id="PTHR30005:SF0">
    <property type="entry name" value="RETROGRADE REGULATION PROTEIN 2"/>
    <property type="match status" value="1"/>
</dbReference>
<dbReference type="EMBL" id="FQZT01000001">
    <property type="protein sequence ID" value="SHI44751.1"/>
    <property type="molecule type" value="Genomic_DNA"/>
</dbReference>
<dbReference type="InterPro" id="IPR050273">
    <property type="entry name" value="GppA/Ppx_hydrolase"/>
</dbReference>
<dbReference type="RefSeq" id="WP_072904764.1">
    <property type="nucleotide sequence ID" value="NZ_FQZT01000001.1"/>
</dbReference>
<dbReference type="AlphaFoldDB" id="A0A1M6B7N8"/>
<dbReference type="Proteomes" id="UP000184171">
    <property type="component" value="Unassembled WGS sequence"/>
</dbReference>
<dbReference type="InterPro" id="IPR043129">
    <property type="entry name" value="ATPase_NBD"/>
</dbReference>
<accession>A0A1M6B7N8</accession>
<dbReference type="InterPro" id="IPR003695">
    <property type="entry name" value="Ppx_GppA_N"/>
</dbReference>
<gene>
    <name evidence="2" type="ORF">SAMN02745165_00069</name>
</gene>
<dbReference type="PANTHER" id="PTHR30005">
    <property type="entry name" value="EXOPOLYPHOSPHATASE"/>
    <property type="match status" value="1"/>
</dbReference>
<proteinExistence type="predicted"/>
<evidence type="ECO:0000313" key="2">
    <source>
        <dbReference type="EMBL" id="SHI44751.1"/>
    </source>
</evidence>
<organism evidence="2 3">
    <name type="scientific">Malonomonas rubra DSM 5091</name>
    <dbReference type="NCBI Taxonomy" id="1122189"/>
    <lineage>
        <taxon>Bacteria</taxon>
        <taxon>Pseudomonadati</taxon>
        <taxon>Thermodesulfobacteriota</taxon>
        <taxon>Desulfuromonadia</taxon>
        <taxon>Desulfuromonadales</taxon>
        <taxon>Geopsychrobacteraceae</taxon>
        <taxon>Malonomonas</taxon>
    </lineage>
</organism>
<dbReference type="Gene3D" id="3.30.420.150">
    <property type="entry name" value="Exopolyphosphatase. Domain 2"/>
    <property type="match status" value="1"/>
</dbReference>
<sequence length="306" mass="33591">MYAAIDIGSNTVRMLIGECKQNGLQPRLYQHQITRLAGGYQPEIGLARESIDRTLAVVSEFARIAADYGVEKIRAVGTAALRRAENGQHLVNLVKMKTRLPLEIISGDEEARLSATGVLSVLKPTPQTALIVDIGGGSTELVFQDWHEVVHSCSYPVGVVQLSEEMPHAESRRQHVKNLVVKFSTDMLRSGVSPLQLAGVQLIGTAGTFTTLAALDLKMSEYDRSRINNHQLNLDWLLATQDRLDGMSIAEREQLPGFEPGRGDVIMPGLEMIIALCQYLKQQSIRVADSGLLEGLLLDFCADRSD</sequence>
<feature type="domain" description="Ppx/GppA phosphatase N-terminal" evidence="1">
    <location>
        <begin position="24"/>
        <end position="299"/>
    </location>
</feature>
<dbReference type="Pfam" id="PF02541">
    <property type="entry name" value="Ppx-GppA"/>
    <property type="match status" value="1"/>
</dbReference>